<proteinExistence type="predicted"/>
<reference evidence="4" key="1">
    <citation type="journal article" date="2019" name="Int. J. Syst. Evol. Microbiol.">
        <title>The Global Catalogue of Microorganisms (GCM) 10K type strain sequencing project: providing services to taxonomists for standard genome sequencing and annotation.</title>
        <authorList>
            <consortium name="The Broad Institute Genomics Platform"/>
            <consortium name="The Broad Institute Genome Sequencing Center for Infectious Disease"/>
            <person name="Wu L."/>
            <person name="Ma J."/>
        </authorList>
    </citation>
    <scope>NUCLEOTIDE SEQUENCE [LARGE SCALE GENOMIC DNA]</scope>
    <source>
        <strain evidence="4">NBRC 113072</strain>
    </source>
</reference>
<sequence>MRLKDLAETTGTSPASIKYYLREGLLRPGRRINATLAEYDDSHVARLHLITALRQIVGSPIEEIRSLVAMLDAPEVDLYSAFGRAQLLGLGLPGDHRPAVDEEPEQVTRLVEARGWVEAVEIRALLAEQVRTMNDLGIETSAQTLEVYADAADRIARMEVGVITAATSPDEAVMRVAVGVHSYSRLLLRMLGVAQAGVARSAT</sequence>
<feature type="domain" description="HTH merR-type" evidence="2">
    <location>
        <begin position="1"/>
        <end position="70"/>
    </location>
</feature>
<dbReference type="Pfam" id="PF13411">
    <property type="entry name" value="MerR_1"/>
    <property type="match status" value="1"/>
</dbReference>
<dbReference type="PANTHER" id="PTHR30204">
    <property type="entry name" value="REDOX-CYCLING DRUG-SENSING TRANSCRIPTIONAL ACTIVATOR SOXR"/>
    <property type="match status" value="1"/>
</dbReference>
<dbReference type="Proteomes" id="UP001157126">
    <property type="component" value="Unassembled WGS sequence"/>
</dbReference>
<name>A0ABQ6IWR7_9MICO</name>
<dbReference type="InterPro" id="IPR009061">
    <property type="entry name" value="DNA-bd_dom_put_sf"/>
</dbReference>
<dbReference type="PANTHER" id="PTHR30204:SF98">
    <property type="entry name" value="HTH-TYPE TRANSCRIPTIONAL REGULATOR ADHR"/>
    <property type="match status" value="1"/>
</dbReference>
<evidence type="ECO:0000256" key="1">
    <source>
        <dbReference type="ARBA" id="ARBA00023125"/>
    </source>
</evidence>
<evidence type="ECO:0000259" key="2">
    <source>
        <dbReference type="PROSITE" id="PS50937"/>
    </source>
</evidence>
<protein>
    <submittedName>
        <fullName evidence="3">Transcriptional regulator</fullName>
    </submittedName>
</protein>
<keyword evidence="4" id="KW-1185">Reference proteome</keyword>
<keyword evidence="1" id="KW-0238">DNA-binding</keyword>
<dbReference type="InterPro" id="IPR047057">
    <property type="entry name" value="MerR_fam"/>
</dbReference>
<comment type="caution">
    <text evidence="3">The sequence shown here is derived from an EMBL/GenBank/DDBJ whole genome shotgun (WGS) entry which is preliminary data.</text>
</comment>
<dbReference type="PROSITE" id="PS50937">
    <property type="entry name" value="HTH_MERR_2"/>
    <property type="match status" value="1"/>
</dbReference>
<accession>A0ABQ6IWR7</accession>
<dbReference type="Gene3D" id="1.10.1660.10">
    <property type="match status" value="1"/>
</dbReference>
<gene>
    <name evidence="3" type="ORF">GCM10025883_31890</name>
</gene>
<evidence type="ECO:0000313" key="3">
    <source>
        <dbReference type="EMBL" id="GMA41144.1"/>
    </source>
</evidence>
<dbReference type="InterPro" id="IPR000551">
    <property type="entry name" value="MerR-type_HTH_dom"/>
</dbReference>
<organism evidence="3 4">
    <name type="scientific">Mobilicoccus caccae</name>
    <dbReference type="NCBI Taxonomy" id="1859295"/>
    <lineage>
        <taxon>Bacteria</taxon>
        <taxon>Bacillati</taxon>
        <taxon>Actinomycetota</taxon>
        <taxon>Actinomycetes</taxon>
        <taxon>Micrococcales</taxon>
        <taxon>Dermatophilaceae</taxon>
        <taxon>Mobilicoccus</taxon>
    </lineage>
</organism>
<dbReference type="EMBL" id="BSUO01000001">
    <property type="protein sequence ID" value="GMA41144.1"/>
    <property type="molecule type" value="Genomic_DNA"/>
</dbReference>
<dbReference type="RefSeq" id="WP_284304726.1">
    <property type="nucleotide sequence ID" value="NZ_BSUO01000001.1"/>
</dbReference>
<dbReference type="SMART" id="SM00422">
    <property type="entry name" value="HTH_MERR"/>
    <property type="match status" value="1"/>
</dbReference>
<dbReference type="SUPFAM" id="SSF46955">
    <property type="entry name" value="Putative DNA-binding domain"/>
    <property type="match status" value="1"/>
</dbReference>
<evidence type="ECO:0000313" key="4">
    <source>
        <dbReference type="Proteomes" id="UP001157126"/>
    </source>
</evidence>